<reference evidence="1 2" key="1">
    <citation type="journal article" date="2019" name="Microorganisms">
        <title>Genome Insights into the Novel Species Microvirga brassicacearum, a Rapeseed Endophyte with Biotechnological Potential.</title>
        <authorList>
            <person name="Jimenez-Gomez A."/>
            <person name="Saati-Santamaria Z."/>
            <person name="Igual J.M."/>
            <person name="Rivas R."/>
            <person name="Mateos P.F."/>
            <person name="Garcia-Fraile P."/>
        </authorList>
    </citation>
    <scope>NUCLEOTIDE SEQUENCE [LARGE SCALE GENOMIC DNA]</scope>
    <source>
        <strain evidence="1 2">CDVBN77</strain>
    </source>
</reference>
<organism evidence="1 2">
    <name type="scientific">Microvirga brassicacearum</name>
    <dbReference type="NCBI Taxonomy" id="2580413"/>
    <lineage>
        <taxon>Bacteria</taxon>
        <taxon>Pseudomonadati</taxon>
        <taxon>Pseudomonadota</taxon>
        <taxon>Alphaproteobacteria</taxon>
        <taxon>Hyphomicrobiales</taxon>
        <taxon>Methylobacteriaceae</taxon>
        <taxon>Microvirga</taxon>
    </lineage>
</organism>
<evidence type="ECO:0000313" key="1">
    <source>
        <dbReference type="EMBL" id="KAB0264789.1"/>
    </source>
</evidence>
<accession>A0A5N3P501</accession>
<dbReference type="RefSeq" id="WP_150948465.1">
    <property type="nucleotide sequence ID" value="NZ_VCMV01000058.1"/>
</dbReference>
<evidence type="ECO:0000313" key="2">
    <source>
        <dbReference type="Proteomes" id="UP000325684"/>
    </source>
</evidence>
<protein>
    <submittedName>
        <fullName evidence="1">Phage tail tape measure protein</fullName>
    </submittedName>
</protein>
<dbReference type="Proteomes" id="UP000325684">
    <property type="component" value="Unassembled WGS sequence"/>
</dbReference>
<comment type="caution">
    <text evidence="1">The sequence shown here is derived from an EMBL/GenBank/DDBJ whole genome shotgun (WGS) entry which is preliminary data.</text>
</comment>
<feature type="non-terminal residue" evidence="1">
    <location>
        <position position="1"/>
    </location>
</feature>
<dbReference type="AlphaFoldDB" id="A0A5N3P501"/>
<keyword evidence="2" id="KW-1185">Reference proteome</keyword>
<sequence length="190" mass="18779">GKKFDDVLKSVRRSLVETGLKMALAPLQIGLSQSMKQLSTGLMGGSSDGGSGGLLDGLVKGIGSLFGSMFGGGGGNAAAAAGPPVPGFANGGVFSRGQVMPFAQGGVVGTPSYFPLGRGLGVMGERGAEAVMPLARGPDGRLGVRSGGGGGRPMSVTVNVSTPDADSFRRSEAQVSAALARAVARGQRGM</sequence>
<dbReference type="EMBL" id="VCMV01000058">
    <property type="protein sequence ID" value="KAB0264789.1"/>
    <property type="molecule type" value="Genomic_DNA"/>
</dbReference>
<name>A0A5N3P501_9HYPH</name>
<proteinExistence type="predicted"/>
<gene>
    <name evidence="1" type="ORF">FEZ63_21465</name>
</gene>